<feature type="region of interest" description="Disordered" evidence="13">
    <location>
        <begin position="267"/>
        <end position="291"/>
    </location>
</feature>
<proteinExistence type="inferred from homology"/>
<feature type="region of interest" description="Disordered" evidence="13">
    <location>
        <begin position="224"/>
        <end position="246"/>
    </location>
</feature>
<dbReference type="Pfam" id="PF01207">
    <property type="entry name" value="Dus"/>
    <property type="match status" value="1"/>
</dbReference>
<comment type="cofactor">
    <cofactor evidence="1">
        <name>FMN</name>
        <dbReference type="ChEBI" id="CHEBI:58210"/>
    </cofactor>
</comment>
<dbReference type="PROSITE" id="PS01136">
    <property type="entry name" value="UPF0034"/>
    <property type="match status" value="1"/>
</dbReference>
<keyword evidence="7" id="KW-0521">NADP</keyword>
<evidence type="ECO:0000256" key="12">
    <source>
        <dbReference type="ARBA" id="ARBA00049513"/>
    </source>
</evidence>
<evidence type="ECO:0000256" key="2">
    <source>
        <dbReference type="ARBA" id="ARBA00005451"/>
    </source>
</evidence>
<feature type="domain" description="DUS-like FMN-binding" evidence="14">
    <location>
        <begin position="379"/>
        <end position="632"/>
    </location>
</feature>
<name>A0A640KDT3_LEITA</name>
<feature type="compositionally biased region" description="Basic residues" evidence="13">
    <location>
        <begin position="108"/>
        <end position="128"/>
    </location>
</feature>
<comment type="catalytic activity">
    <reaction evidence="9">
        <text>5,6-dihydrouridine(47) in tRNA + NAD(+) = uridine(47) in tRNA + NADH + H(+)</text>
        <dbReference type="Rhea" id="RHEA:53364"/>
        <dbReference type="Rhea" id="RHEA-COMP:13539"/>
        <dbReference type="Rhea" id="RHEA-COMP:13540"/>
        <dbReference type="ChEBI" id="CHEBI:15378"/>
        <dbReference type="ChEBI" id="CHEBI:57540"/>
        <dbReference type="ChEBI" id="CHEBI:57945"/>
        <dbReference type="ChEBI" id="CHEBI:65315"/>
        <dbReference type="ChEBI" id="CHEBI:74443"/>
        <dbReference type="EC" id="1.3.1.89"/>
    </reaction>
    <physiologicalReaction direction="right-to-left" evidence="9">
        <dbReference type="Rhea" id="RHEA:53366"/>
    </physiologicalReaction>
</comment>
<dbReference type="CDD" id="cd02801">
    <property type="entry name" value="DUS_like_FMN"/>
    <property type="match status" value="1"/>
</dbReference>
<comment type="caution">
    <text evidence="15">The sequence shown here is derived from an EMBL/GenBank/DDBJ whole genome shotgun (WGS) entry which is preliminary data.</text>
</comment>
<dbReference type="EC" id="1.3.1.89" evidence="3"/>
<evidence type="ECO:0000256" key="11">
    <source>
        <dbReference type="ARBA" id="ARBA00049447"/>
    </source>
</evidence>
<keyword evidence="5" id="KW-0288">FMN</keyword>
<dbReference type="GO" id="GO:0005737">
    <property type="term" value="C:cytoplasm"/>
    <property type="evidence" value="ECO:0007669"/>
    <property type="project" value="UniProtKB-ARBA"/>
</dbReference>
<dbReference type="PANTHER" id="PTHR45846">
    <property type="entry name" value="TRNA-DIHYDROURIDINE(47) SYNTHASE [NAD(P)(+)]-LIKE"/>
    <property type="match status" value="1"/>
</dbReference>
<organism evidence="15 16">
    <name type="scientific">Leishmania tarentolae</name>
    <name type="common">Sauroleishmania tarentolae</name>
    <dbReference type="NCBI Taxonomy" id="5689"/>
    <lineage>
        <taxon>Eukaryota</taxon>
        <taxon>Discoba</taxon>
        <taxon>Euglenozoa</taxon>
        <taxon>Kinetoplastea</taxon>
        <taxon>Metakinetoplastina</taxon>
        <taxon>Trypanosomatida</taxon>
        <taxon>Trypanosomatidae</taxon>
        <taxon>Leishmaniinae</taxon>
        <taxon>Leishmania</taxon>
        <taxon>lizard Leishmania</taxon>
    </lineage>
</organism>
<dbReference type="SUPFAM" id="SSF51395">
    <property type="entry name" value="FMN-linked oxidoreductases"/>
    <property type="match status" value="1"/>
</dbReference>
<evidence type="ECO:0000256" key="7">
    <source>
        <dbReference type="ARBA" id="ARBA00022857"/>
    </source>
</evidence>
<dbReference type="AlphaFoldDB" id="A0A640KDT3"/>
<keyword evidence="6" id="KW-0819">tRNA processing</keyword>
<comment type="catalytic activity">
    <reaction evidence="11">
        <text>a 5,6-dihydrouridine in mRNA + NADP(+) = a uridine in mRNA + NADPH + H(+)</text>
        <dbReference type="Rhea" id="RHEA:69855"/>
        <dbReference type="Rhea" id="RHEA-COMP:14658"/>
        <dbReference type="Rhea" id="RHEA-COMP:17789"/>
        <dbReference type="ChEBI" id="CHEBI:15378"/>
        <dbReference type="ChEBI" id="CHEBI:57783"/>
        <dbReference type="ChEBI" id="CHEBI:58349"/>
        <dbReference type="ChEBI" id="CHEBI:65315"/>
        <dbReference type="ChEBI" id="CHEBI:74443"/>
    </reaction>
    <physiologicalReaction direction="right-to-left" evidence="11">
        <dbReference type="Rhea" id="RHEA:69857"/>
    </physiologicalReaction>
</comment>
<comment type="similarity">
    <text evidence="2">Belongs to the Dus family. Dus3 subfamily.</text>
</comment>
<evidence type="ECO:0000256" key="5">
    <source>
        <dbReference type="ARBA" id="ARBA00022643"/>
    </source>
</evidence>
<dbReference type="VEuPathDB" id="TriTrypDB:LtaPh_1703800"/>
<accession>A0A640KDT3</accession>
<evidence type="ECO:0000256" key="10">
    <source>
        <dbReference type="ARBA" id="ARBA00048342"/>
    </source>
</evidence>
<evidence type="ECO:0000256" key="13">
    <source>
        <dbReference type="SAM" id="MobiDB-lite"/>
    </source>
</evidence>
<feature type="region of interest" description="Disordered" evidence="13">
    <location>
        <begin position="108"/>
        <end position="171"/>
    </location>
</feature>
<dbReference type="OrthoDB" id="259935at2759"/>
<dbReference type="Proteomes" id="UP000419144">
    <property type="component" value="Unassembled WGS sequence"/>
</dbReference>
<reference evidence="15" key="1">
    <citation type="submission" date="2019-11" db="EMBL/GenBank/DDBJ databases">
        <title>Leishmania tarentolae CDS.</title>
        <authorList>
            <person name="Goto Y."/>
            <person name="Yamagishi J."/>
        </authorList>
    </citation>
    <scope>NUCLEOTIDE SEQUENCE [LARGE SCALE GENOMIC DNA]</scope>
    <source>
        <strain evidence="15">Parrot Tar II</strain>
    </source>
</reference>
<dbReference type="PANTHER" id="PTHR45846:SF1">
    <property type="entry name" value="TRNA-DIHYDROURIDINE(47) SYNTHASE [NAD(P)(+)]-LIKE"/>
    <property type="match status" value="1"/>
</dbReference>
<protein>
    <recommendedName>
        <fullName evidence="3">tRNA-dihydrouridine(47) synthase [NAD(P)(+)]</fullName>
        <ecNumber evidence="3">1.3.1.89</ecNumber>
    </recommendedName>
</protein>
<sequence>MLACTHPLGGVRSVAVLLAFFECRRRAHAAAFGESLAGGGRGKAIPPPLVPVRSLSPANVVAQLRTPLHTSHLFVPLLSPRCAFDIRCVCDGSLRTHARTCPLNYAAHAHHPPARQQTKRRAKGKRSAGSHNDPERTGATVPSRTRRAMSELRQPEAAPAMPVDSEDTATGGVAASLPEQPALVAMPAPEPTARPLITTEKGVCPVKAEYLRPAPARVSLDAEGRTRGMNKGAAREHSGFVQGTQRPAWDGEQNFFLGPTLQKIKKAVREVKQQQQQQQSPVPKDGSASAGAITTETSEKTMTATSAEASELLPVIGQKRERSSVVEEVSITEAPTLDATTKLSSDELTARTTQTEERLRDVTARQSSSRGLFADKLVLAPLTTVGNLPFRRICKSFGADVTLSEMAVVFNLNRLQKSEWSLLRRHESEDIFGIQLAVSRPQEAATFAQALESSGFSYDFLDINCGCPVEKIVKSGCGCGLWKRTGRLRDVVENLAIHQSRPVAIKCRIGLDEDTPTLHQQIHRYSTWGAAAVTVHGRSRQQRYTKLANWDYVDRCAQLTSLPVIGNGDIMSLEDVLEHRERQPHITSHMIGRGALIKPWLFEEIKSGQVKDISSSERLDMLKEFCACGMSHWGADERGVMTTRRFLCEWLSFLHRYVPVGLLERLPQRINERPPFYEGRDELETLMSSDSVTDWIRISELLLGPVEKQFRFTPKHKSNSYTNAAELDGGMEVEG</sequence>
<dbReference type="EMBL" id="BLBS01000022">
    <property type="protein sequence ID" value="GET87592.1"/>
    <property type="molecule type" value="Genomic_DNA"/>
</dbReference>
<dbReference type="Gene3D" id="3.20.20.70">
    <property type="entry name" value="Aldolase class I"/>
    <property type="match status" value="1"/>
</dbReference>
<dbReference type="GO" id="GO:0003723">
    <property type="term" value="F:RNA binding"/>
    <property type="evidence" value="ECO:0007669"/>
    <property type="project" value="TreeGrafter"/>
</dbReference>
<gene>
    <name evidence="15" type="ORF">LtaPh_1703800</name>
</gene>
<dbReference type="GO" id="GO:0102265">
    <property type="term" value="F:tRNA-dihydrouridine47 synthase activity"/>
    <property type="evidence" value="ECO:0007669"/>
    <property type="project" value="UniProtKB-EC"/>
</dbReference>
<keyword evidence="8" id="KW-0560">Oxidoreductase</keyword>
<evidence type="ECO:0000256" key="8">
    <source>
        <dbReference type="ARBA" id="ARBA00023002"/>
    </source>
</evidence>
<dbReference type="InterPro" id="IPR018517">
    <property type="entry name" value="tRNA_hU_synthase_CS"/>
</dbReference>
<dbReference type="GO" id="GO:0050660">
    <property type="term" value="F:flavin adenine dinucleotide binding"/>
    <property type="evidence" value="ECO:0007669"/>
    <property type="project" value="InterPro"/>
</dbReference>
<evidence type="ECO:0000313" key="15">
    <source>
        <dbReference type="EMBL" id="GET87592.1"/>
    </source>
</evidence>
<keyword evidence="16" id="KW-1185">Reference proteome</keyword>
<evidence type="ECO:0000256" key="1">
    <source>
        <dbReference type="ARBA" id="ARBA00001917"/>
    </source>
</evidence>
<dbReference type="InterPro" id="IPR013785">
    <property type="entry name" value="Aldolase_TIM"/>
</dbReference>
<keyword evidence="4" id="KW-0285">Flavoprotein</keyword>
<dbReference type="InterPro" id="IPR035587">
    <property type="entry name" value="DUS-like_FMN-bd"/>
</dbReference>
<evidence type="ECO:0000259" key="14">
    <source>
        <dbReference type="Pfam" id="PF01207"/>
    </source>
</evidence>
<evidence type="ECO:0000313" key="16">
    <source>
        <dbReference type="Proteomes" id="UP000419144"/>
    </source>
</evidence>
<comment type="catalytic activity">
    <reaction evidence="10">
        <text>a 5,6-dihydrouridine in mRNA + NAD(+) = a uridine in mRNA + NADH + H(+)</text>
        <dbReference type="Rhea" id="RHEA:69851"/>
        <dbReference type="Rhea" id="RHEA-COMP:14658"/>
        <dbReference type="Rhea" id="RHEA-COMP:17789"/>
        <dbReference type="ChEBI" id="CHEBI:15378"/>
        <dbReference type="ChEBI" id="CHEBI:57540"/>
        <dbReference type="ChEBI" id="CHEBI:57945"/>
        <dbReference type="ChEBI" id="CHEBI:65315"/>
        <dbReference type="ChEBI" id="CHEBI:74443"/>
    </reaction>
    <physiologicalReaction direction="right-to-left" evidence="10">
        <dbReference type="Rhea" id="RHEA:69853"/>
    </physiologicalReaction>
</comment>
<evidence type="ECO:0000256" key="6">
    <source>
        <dbReference type="ARBA" id="ARBA00022694"/>
    </source>
</evidence>
<evidence type="ECO:0000256" key="9">
    <source>
        <dbReference type="ARBA" id="ARBA00048266"/>
    </source>
</evidence>
<evidence type="ECO:0000256" key="4">
    <source>
        <dbReference type="ARBA" id="ARBA00022630"/>
    </source>
</evidence>
<evidence type="ECO:0000256" key="3">
    <source>
        <dbReference type="ARBA" id="ARBA00012376"/>
    </source>
</evidence>
<comment type="catalytic activity">
    <reaction evidence="12">
        <text>5,6-dihydrouridine(47) in tRNA + NADP(+) = uridine(47) in tRNA + NADPH + H(+)</text>
        <dbReference type="Rhea" id="RHEA:53360"/>
        <dbReference type="Rhea" id="RHEA-COMP:13539"/>
        <dbReference type="Rhea" id="RHEA-COMP:13540"/>
        <dbReference type="ChEBI" id="CHEBI:15378"/>
        <dbReference type="ChEBI" id="CHEBI:57783"/>
        <dbReference type="ChEBI" id="CHEBI:58349"/>
        <dbReference type="ChEBI" id="CHEBI:65315"/>
        <dbReference type="ChEBI" id="CHEBI:74443"/>
        <dbReference type="EC" id="1.3.1.89"/>
    </reaction>
    <physiologicalReaction direction="right-to-left" evidence="12">
        <dbReference type="Rhea" id="RHEA:53362"/>
    </physiologicalReaction>
</comment>